<dbReference type="GO" id="GO:0016887">
    <property type="term" value="F:ATP hydrolysis activity"/>
    <property type="evidence" value="ECO:0007669"/>
    <property type="project" value="InterPro"/>
</dbReference>
<evidence type="ECO:0000256" key="4">
    <source>
        <dbReference type="ARBA" id="ARBA00022692"/>
    </source>
</evidence>
<accession>A0A0C2JRT8</accession>
<feature type="domain" description="ABC transporter" evidence="8">
    <location>
        <begin position="1"/>
        <end position="208"/>
    </location>
</feature>
<dbReference type="OrthoDB" id="66620at2759"/>
<dbReference type="Pfam" id="PF00005">
    <property type="entry name" value="ABC_tran"/>
    <property type="match status" value="1"/>
</dbReference>
<dbReference type="InterPro" id="IPR003439">
    <property type="entry name" value="ABC_transporter-like_ATP-bd"/>
</dbReference>
<evidence type="ECO:0000256" key="5">
    <source>
        <dbReference type="ARBA" id="ARBA00022989"/>
    </source>
</evidence>
<feature type="transmembrane region" description="Helical" evidence="7">
    <location>
        <begin position="354"/>
        <end position="375"/>
    </location>
</feature>
<evidence type="ECO:0000259" key="8">
    <source>
        <dbReference type="PROSITE" id="PS50893"/>
    </source>
</evidence>
<feature type="transmembrane region" description="Helical" evidence="7">
    <location>
        <begin position="238"/>
        <end position="259"/>
    </location>
</feature>
<evidence type="ECO:0000313" key="10">
    <source>
        <dbReference type="Proteomes" id="UP000031668"/>
    </source>
</evidence>
<evidence type="ECO:0000256" key="7">
    <source>
        <dbReference type="SAM" id="Phobius"/>
    </source>
</evidence>
<keyword evidence="4 7" id="KW-0812">Transmembrane</keyword>
<dbReference type="AlphaFoldDB" id="A0A0C2JRT8"/>
<reference evidence="9 10" key="1">
    <citation type="journal article" date="2014" name="Genome Biol. Evol.">
        <title>The genome of the myxosporean Thelohanellus kitauei shows adaptations to nutrient acquisition within its fish host.</title>
        <authorList>
            <person name="Yang Y."/>
            <person name="Xiong J."/>
            <person name="Zhou Z."/>
            <person name="Huo F."/>
            <person name="Miao W."/>
            <person name="Ran C."/>
            <person name="Liu Y."/>
            <person name="Zhang J."/>
            <person name="Feng J."/>
            <person name="Wang M."/>
            <person name="Wang M."/>
            <person name="Wang L."/>
            <person name="Yao B."/>
        </authorList>
    </citation>
    <scope>NUCLEOTIDE SEQUENCE [LARGE SCALE GENOMIC DNA]</scope>
    <source>
        <strain evidence="9">Wuqing</strain>
    </source>
</reference>
<dbReference type="InterPro" id="IPR050352">
    <property type="entry name" value="ABCG_transporters"/>
</dbReference>
<dbReference type="OMA" id="KQTWRIE"/>
<feature type="transmembrane region" description="Helical" evidence="7">
    <location>
        <begin position="314"/>
        <end position="342"/>
    </location>
</feature>
<protein>
    <submittedName>
        <fullName evidence="9">Protein white</fullName>
    </submittedName>
</protein>
<dbReference type="Gene3D" id="3.40.50.300">
    <property type="entry name" value="P-loop containing nucleotide triphosphate hydrolases"/>
    <property type="match status" value="1"/>
</dbReference>
<feature type="transmembrane region" description="Helical" evidence="7">
    <location>
        <begin position="381"/>
        <end position="399"/>
    </location>
</feature>
<keyword evidence="10" id="KW-1185">Reference proteome</keyword>
<dbReference type="Pfam" id="PF01061">
    <property type="entry name" value="ABC2_membrane"/>
    <property type="match status" value="1"/>
</dbReference>
<gene>
    <name evidence="9" type="ORF">RF11_00515</name>
</gene>
<evidence type="ECO:0000313" key="9">
    <source>
        <dbReference type="EMBL" id="KII72103.1"/>
    </source>
</evidence>
<proteinExistence type="inferred from homology"/>
<keyword evidence="5 7" id="KW-1133">Transmembrane helix</keyword>
<dbReference type="SUPFAM" id="SSF52540">
    <property type="entry name" value="P-loop containing nucleoside triphosphate hydrolases"/>
    <property type="match status" value="1"/>
</dbReference>
<comment type="caution">
    <text evidence="9">The sequence shown here is derived from an EMBL/GenBank/DDBJ whole genome shotgun (WGS) entry which is preliminary data.</text>
</comment>
<evidence type="ECO:0000256" key="1">
    <source>
        <dbReference type="ARBA" id="ARBA00004141"/>
    </source>
</evidence>
<keyword evidence="3" id="KW-0813">Transport</keyword>
<dbReference type="InterPro" id="IPR017871">
    <property type="entry name" value="ABC_transporter-like_CS"/>
</dbReference>
<dbReference type="GO" id="GO:0005524">
    <property type="term" value="F:ATP binding"/>
    <property type="evidence" value="ECO:0007669"/>
    <property type="project" value="InterPro"/>
</dbReference>
<comment type="similarity">
    <text evidence="2">Belongs to the ABC transporter superfamily. ABCG family. Eye pigment precursor importer (TC 3.A.1.204) subfamily.</text>
</comment>
<dbReference type="InterPro" id="IPR027417">
    <property type="entry name" value="P-loop_NTPase"/>
</dbReference>
<dbReference type="InterPro" id="IPR013525">
    <property type="entry name" value="ABC2_TM"/>
</dbReference>
<dbReference type="GO" id="GO:0005886">
    <property type="term" value="C:plasma membrane"/>
    <property type="evidence" value="ECO:0007669"/>
    <property type="project" value="TreeGrafter"/>
</dbReference>
<dbReference type="PANTHER" id="PTHR48041:SF139">
    <property type="entry name" value="PROTEIN SCARLET"/>
    <property type="match status" value="1"/>
</dbReference>
<dbReference type="EMBL" id="JWZT01001390">
    <property type="protein sequence ID" value="KII72103.1"/>
    <property type="molecule type" value="Genomic_DNA"/>
</dbReference>
<dbReference type="GO" id="GO:0140359">
    <property type="term" value="F:ABC-type transporter activity"/>
    <property type="evidence" value="ECO:0007669"/>
    <property type="project" value="InterPro"/>
</dbReference>
<dbReference type="Proteomes" id="UP000031668">
    <property type="component" value="Unassembled WGS sequence"/>
</dbReference>
<feature type="transmembrane region" description="Helical" evidence="7">
    <location>
        <begin position="271"/>
        <end position="294"/>
    </location>
</feature>
<dbReference type="PANTHER" id="PTHR48041">
    <property type="entry name" value="ABC TRANSPORTER G FAMILY MEMBER 28"/>
    <property type="match status" value="1"/>
</dbReference>
<keyword evidence="6 7" id="KW-0472">Membrane</keyword>
<sequence length="499" mass="55735">MGESGSGKTTLLNTLSGQRSRQMKVNGDIKINGMDLDVRSIAAYVEQNDLFIPTLTVYEHLMFTGTLVLGQKLSKSEIKEKVNEVIASFSLNTCRNTQIGCIEKGIGISGGQRRRLSIASQIMANPRIIFLDEPTSGLDSHTAETGFTCPTNFNPADFFIETIAVRHGKEKEHKEITQASQDTGQVKTELKAEVLFQSKQGVSHVEFSKIEKKKMATVSAQFRSLLLRSWRSTVRNPVLFKMRVFQIIIISIIFGLIYLRLENSTENIYNFAGAMFGITSNTTFGGVMGVIFVIPAELAVFRREHSKGLYYTWIYFVTKTLVDIPVFTLMPSIMILITYFMIGFNQTVKSYFSFWLTLVLVSLVATSFGYLISALTSKYETASALAAPLMIPFMIFGGFMIRTKNIPIYFAWISYISWFRYGFDVFVSSQFTDTELICNSPVSFNCDSVRTVPGSAAIQALGISDFGLTINVVALLSLLVGFRILGLIALEVKTRLNER</sequence>
<evidence type="ECO:0000256" key="3">
    <source>
        <dbReference type="ARBA" id="ARBA00022448"/>
    </source>
</evidence>
<feature type="transmembrane region" description="Helical" evidence="7">
    <location>
        <begin position="406"/>
        <end position="423"/>
    </location>
</feature>
<evidence type="ECO:0000256" key="6">
    <source>
        <dbReference type="ARBA" id="ARBA00023136"/>
    </source>
</evidence>
<dbReference type="PROSITE" id="PS00211">
    <property type="entry name" value="ABC_TRANSPORTER_1"/>
    <property type="match status" value="1"/>
</dbReference>
<comment type="subcellular location">
    <subcellularLocation>
        <location evidence="1">Membrane</location>
        <topology evidence="1">Multi-pass membrane protein</topology>
    </subcellularLocation>
</comment>
<dbReference type="PROSITE" id="PS50893">
    <property type="entry name" value="ABC_TRANSPORTER_2"/>
    <property type="match status" value="1"/>
</dbReference>
<name>A0A0C2JRT8_THEKT</name>
<organism evidence="9 10">
    <name type="scientific">Thelohanellus kitauei</name>
    <name type="common">Myxosporean</name>
    <dbReference type="NCBI Taxonomy" id="669202"/>
    <lineage>
        <taxon>Eukaryota</taxon>
        <taxon>Metazoa</taxon>
        <taxon>Cnidaria</taxon>
        <taxon>Myxozoa</taxon>
        <taxon>Myxosporea</taxon>
        <taxon>Bivalvulida</taxon>
        <taxon>Platysporina</taxon>
        <taxon>Myxobolidae</taxon>
        <taxon>Thelohanellus</taxon>
    </lineage>
</organism>
<feature type="transmembrane region" description="Helical" evidence="7">
    <location>
        <begin position="468"/>
        <end position="490"/>
    </location>
</feature>
<evidence type="ECO:0000256" key="2">
    <source>
        <dbReference type="ARBA" id="ARBA00005814"/>
    </source>
</evidence>